<feature type="transmembrane region" description="Helical" evidence="14">
    <location>
        <begin position="35"/>
        <end position="56"/>
    </location>
</feature>
<dbReference type="GO" id="GO:0006826">
    <property type="term" value="P:iron ion transport"/>
    <property type="evidence" value="ECO:0007669"/>
    <property type="project" value="UniProtKB-KW"/>
</dbReference>
<keyword evidence="2 11" id="KW-0813">Transport</keyword>
<dbReference type="InterPro" id="IPR000531">
    <property type="entry name" value="Beta-barrel_TonB"/>
</dbReference>
<feature type="domain" description="TonB-dependent receptor-like beta-barrel" evidence="15">
    <location>
        <begin position="337"/>
        <end position="751"/>
    </location>
</feature>
<evidence type="ECO:0000256" key="12">
    <source>
        <dbReference type="RuleBase" id="RU003357"/>
    </source>
</evidence>
<evidence type="ECO:0000256" key="11">
    <source>
        <dbReference type="PROSITE-ProRule" id="PRU01360"/>
    </source>
</evidence>
<name>A0A839V1S4_9PROT</name>
<keyword evidence="9 11" id="KW-0472">Membrane</keyword>
<evidence type="ECO:0000256" key="4">
    <source>
        <dbReference type="ARBA" id="ARBA00022496"/>
    </source>
</evidence>
<dbReference type="InterPro" id="IPR012910">
    <property type="entry name" value="Plug_dom"/>
</dbReference>
<evidence type="ECO:0000256" key="5">
    <source>
        <dbReference type="ARBA" id="ARBA00022692"/>
    </source>
</evidence>
<keyword evidence="5 11" id="KW-0812">Transmembrane</keyword>
<accession>A0A839V1S4</accession>
<feature type="domain" description="TonB-dependent receptor plug" evidence="16">
    <location>
        <begin position="98"/>
        <end position="201"/>
    </location>
</feature>
<keyword evidence="10 11" id="KW-0998">Cell outer membrane</keyword>
<keyword evidence="18" id="KW-1185">Reference proteome</keyword>
<evidence type="ECO:0000259" key="16">
    <source>
        <dbReference type="Pfam" id="PF07715"/>
    </source>
</evidence>
<reference evidence="17 18" key="1">
    <citation type="submission" date="2020-08" db="EMBL/GenBank/DDBJ databases">
        <title>Genomic Encyclopedia of Type Strains, Phase III (KMG-III): the genomes of soil and plant-associated and newly described type strains.</title>
        <authorList>
            <person name="Whitman W."/>
        </authorList>
    </citation>
    <scope>NUCLEOTIDE SEQUENCE [LARGE SCALE GENOMIC DNA]</scope>
    <source>
        <strain evidence="17 18">CECT 8088</strain>
    </source>
</reference>
<comment type="similarity">
    <text evidence="11 12">Belongs to the TonB-dependent receptor family.</text>
</comment>
<proteinExistence type="inferred from homology"/>
<gene>
    <name evidence="17" type="ORF">FHR90_001355</name>
</gene>
<dbReference type="SUPFAM" id="SSF56935">
    <property type="entry name" value="Porins"/>
    <property type="match status" value="1"/>
</dbReference>
<organism evidence="17 18">
    <name type="scientific">Endobacter medicaginis</name>
    <dbReference type="NCBI Taxonomy" id="1181271"/>
    <lineage>
        <taxon>Bacteria</taxon>
        <taxon>Pseudomonadati</taxon>
        <taxon>Pseudomonadota</taxon>
        <taxon>Alphaproteobacteria</taxon>
        <taxon>Acetobacterales</taxon>
        <taxon>Acetobacteraceae</taxon>
        <taxon>Endobacter</taxon>
    </lineage>
</organism>
<dbReference type="Proteomes" id="UP000557688">
    <property type="component" value="Unassembled WGS sequence"/>
</dbReference>
<dbReference type="PANTHER" id="PTHR32552:SF81">
    <property type="entry name" value="TONB-DEPENDENT OUTER MEMBRANE RECEPTOR"/>
    <property type="match status" value="1"/>
</dbReference>
<evidence type="ECO:0000256" key="1">
    <source>
        <dbReference type="ARBA" id="ARBA00004571"/>
    </source>
</evidence>
<evidence type="ECO:0000256" key="7">
    <source>
        <dbReference type="ARBA" id="ARBA00023065"/>
    </source>
</evidence>
<dbReference type="Pfam" id="PF00593">
    <property type="entry name" value="TonB_dep_Rec_b-barrel"/>
    <property type="match status" value="1"/>
</dbReference>
<dbReference type="Pfam" id="PF07715">
    <property type="entry name" value="Plug"/>
    <property type="match status" value="1"/>
</dbReference>
<evidence type="ECO:0000256" key="8">
    <source>
        <dbReference type="ARBA" id="ARBA00023077"/>
    </source>
</evidence>
<evidence type="ECO:0000256" key="6">
    <source>
        <dbReference type="ARBA" id="ARBA00023004"/>
    </source>
</evidence>
<evidence type="ECO:0000256" key="10">
    <source>
        <dbReference type="ARBA" id="ARBA00023237"/>
    </source>
</evidence>
<dbReference type="RefSeq" id="WP_183274954.1">
    <property type="nucleotide sequence ID" value="NZ_JACHXV010000004.1"/>
</dbReference>
<protein>
    <submittedName>
        <fullName evidence="17">Outer membrane receptor protein involved in Fe transport</fullName>
    </submittedName>
</protein>
<dbReference type="GO" id="GO:0009279">
    <property type="term" value="C:cell outer membrane"/>
    <property type="evidence" value="ECO:0007669"/>
    <property type="project" value="UniProtKB-SubCell"/>
</dbReference>
<dbReference type="InterPro" id="IPR036942">
    <property type="entry name" value="Beta-barrel_TonB_sf"/>
</dbReference>
<evidence type="ECO:0000256" key="14">
    <source>
        <dbReference type="SAM" id="Phobius"/>
    </source>
</evidence>
<evidence type="ECO:0000256" key="2">
    <source>
        <dbReference type="ARBA" id="ARBA00022448"/>
    </source>
</evidence>
<dbReference type="PANTHER" id="PTHR32552">
    <property type="entry name" value="FERRICHROME IRON RECEPTOR-RELATED"/>
    <property type="match status" value="1"/>
</dbReference>
<keyword evidence="8 12" id="KW-0798">TonB box</keyword>
<dbReference type="InterPro" id="IPR039426">
    <property type="entry name" value="TonB-dep_rcpt-like"/>
</dbReference>
<dbReference type="Gene3D" id="2.40.170.20">
    <property type="entry name" value="TonB-dependent receptor, beta-barrel domain"/>
    <property type="match status" value="1"/>
</dbReference>
<dbReference type="AlphaFoldDB" id="A0A839V1S4"/>
<dbReference type="PROSITE" id="PS52016">
    <property type="entry name" value="TONB_DEPENDENT_REC_3"/>
    <property type="match status" value="1"/>
</dbReference>
<evidence type="ECO:0000256" key="9">
    <source>
        <dbReference type="ARBA" id="ARBA00023136"/>
    </source>
</evidence>
<sequence length="785" mass="86784">MPVSCSYDPIQGSEIGQFAGPATTKFPRRSHRQHLRAGFAAVVLAGTTLGATLAAAQAADPPRRKHPAARHAPAETAEEVDVVARRPAFRFSAAQHAADSTIRLTGQDLIRRGVVSKTDLQNLAPNLSVQSVNGTSSTNFQLRGIGTSDYTQNSTPSVLTYIDDVAFPVSTMSNGMLFDIDSVDIQPGPAGFTHGFASSGGEVALHTADPTPQWHGGVTEDIASYARSRTTGYISGPISPTLSFRIAAETIHGGGWQYDPANRTHLGDSDETALRAKLKWTPDSRTTVKLTGHFVRDRSGVVVGQPMINLLGTRLPPNEPQQAYWDLSPRFARLIGRSPDTKPSEDNTFWGANITATHRFDLAMLTSISDYESERVGEYTDQDATTARTGDTYRNIVADSFIQELRLGAVDPDAKLQWDLGASYNRVRMYQQFFFDFSDYPLRGYLSETSFEQHQQTFAQYAHVSYALPWHLKIFGGLNHEADDRQLIGLRTVHYNVNALDFADTATNANQFSGEVGLQWQPSRGFMSYVKVSRGFRPGGFTANNTVVQDQLAPYKPEWLLAYEAGFKSEPIPNVLRLNGAAFYDDYHDQQYLGSFVVPSYGPLGRFTNIPKSEIWGLEGSIDLHPLPHLYLVQNIGYERGKYQDFSAVNSAATNQYYLAHHVWTPIYTSYNGVDSGIPKLTLNGTATLRFDPLPAHQIEGGLDWSYRGAQALVPGGQGYYRLPDYFLLGAHLTWRATKQHWFATVYATNLLDRQYYVTGGQATTTYFYIPGAPRIIGGRFGVDF</sequence>
<evidence type="ECO:0000313" key="17">
    <source>
        <dbReference type="EMBL" id="MBB3173532.1"/>
    </source>
</evidence>
<dbReference type="EMBL" id="JACHXV010000004">
    <property type="protein sequence ID" value="MBB3173532.1"/>
    <property type="molecule type" value="Genomic_DNA"/>
</dbReference>
<keyword evidence="6" id="KW-0408">Iron</keyword>
<keyword evidence="17" id="KW-0675">Receptor</keyword>
<keyword evidence="4" id="KW-0410">Iron transport</keyword>
<evidence type="ECO:0000313" key="18">
    <source>
        <dbReference type="Proteomes" id="UP000557688"/>
    </source>
</evidence>
<evidence type="ECO:0000256" key="3">
    <source>
        <dbReference type="ARBA" id="ARBA00022452"/>
    </source>
</evidence>
<evidence type="ECO:0000256" key="13">
    <source>
        <dbReference type="SAM" id="MobiDB-lite"/>
    </source>
</evidence>
<comment type="caution">
    <text evidence="17">The sequence shown here is derived from an EMBL/GenBank/DDBJ whole genome shotgun (WGS) entry which is preliminary data.</text>
</comment>
<feature type="region of interest" description="Disordered" evidence="13">
    <location>
        <begin position="56"/>
        <end position="79"/>
    </location>
</feature>
<keyword evidence="7" id="KW-0406">Ion transport</keyword>
<keyword evidence="3 11" id="KW-1134">Transmembrane beta strand</keyword>
<comment type="subcellular location">
    <subcellularLocation>
        <location evidence="1 11">Cell outer membrane</location>
        <topology evidence="1 11">Multi-pass membrane protein</topology>
    </subcellularLocation>
</comment>
<evidence type="ECO:0000259" key="15">
    <source>
        <dbReference type="Pfam" id="PF00593"/>
    </source>
</evidence>
<keyword evidence="14" id="KW-1133">Transmembrane helix</keyword>